<name>B4HYX1_DROSE</name>
<feature type="domain" description="Casein kinase substrate phosphoprotein PP28" evidence="2">
    <location>
        <begin position="117"/>
        <end position="197"/>
    </location>
</feature>
<organism evidence="4">
    <name type="scientific">Drosophila sechellia</name>
    <name type="common">Fruit fly</name>
    <dbReference type="NCBI Taxonomy" id="7238"/>
    <lineage>
        <taxon>Eukaryota</taxon>
        <taxon>Metazoa</taxon>
        <taxon>Ecdysozoa</taxon>
        <taxon>Arthropoda</taxon>
        <taxon>Hexapoda</taxon>
        <taxon>Insecta</taxon>
        <taxon>Pterygota</taxon>
        <taxon>Neoptera</taxon>
        <taxon>Endopterygota</taxon>
        <taxon>Diptera</taxon>
        <taxon>Brachycera</taxon>
        <taxon>Muscomorpha</taxon>
        <taxon>Ephydroidea</taxon>
        <taxon>Drosophilidae</taxon>
        <taxon>Drosophila</taxon>
        <taxon>Sophophora</taxon>
    </lineage>
</organism>
<dbReference type="InterPro" id="IPR039876">
    <property type="entry name" value="HAP28"/>
</dbReference>
<evidence type="ECO:0000313" key="4">
    <source>
        <dbReference type="Proteomes" id="UP000001292"/>
    </source>
</evidence>
<gene>
    <name evidence="3" type="primary">Dsec\GM12473</name>
    <name evidence="3" type="ORF">Dsec_GM12473</name>
</gene>
<sequence>MDGENRIILNVGGIRIIMPRGKYASYKGRTRQFTSPEELRQKSEDDYDQVSGSGSDSDDKEAAREAKSSSSIAKNGALQKATRNQKSSSDEVDSSSEEETESRVAKKGVASLIEIDNPNRVPNKGPQKMSAIMLNPTKTGPSRRDREQDKDQSARKRYEKLHVAGKTTEAMADLARLALIRKQREETAARREAEKKAANVVTKKPFAK</sequence>
<dbReference type="PhylomeDB" id="B4HYX1"/>
<feature type="compositionally biased region" description="Acidic residues" evidence="1">
    <location>
        <begin position="90"/>
        <end position="100"/>
    </location>
</feature>
<dbReference type="EMBL" id="CH480818">
    <property type="protein sequence ID" value="EDW52251.1"/>
    <property type="molecule type" value="Genomic_DNA"/>
</dbReference>
<dbReference type="OMA" id="MPRGKYA"/>
<dbReference type="Pfam" id="PF10252">
    <property type="entry name" value="PP28"/>
    <property type="match status" value="1"/>
</dbReference>
<evidence type="ECO:0000313" key="3">
    <source>
        <dbReference type="EMBL" id="EDW52251.1"/>
    </source>
</evidence>
<feature type="region of interest" description="Disordered" evidence="1">
    <location>
        <begin position="20"/>
        <end position="156"/>
    </location>
</feature>
<dbReference type="HOGENOM" id="CLU_084870_1_0_1"/>
<proteinExistence type="predicted"/>
<dbReference type="Proteomes" id="UP000001292">
    <property type="component" value="Unassembled WGS sequence"/>
</dbReference>
<dbReference type="PANTHER" id="PTHR22055">
    <property type="entry name" value="28 KDA HEAT- AND ACID-STABLE PHOSPHOPROTEIN PDGF-ASSOCIATED PROTEIN"/>
    <property type="match status" value="1"/>
</dbReference>
<reference evidence="3 4" key="1">
    <citation type="journal article" date="2007" name="Nature">
        <title>Evolution of genes and genomes on the Drosophila phylogeny.</title>
        <authorList>
            <consortium name="Drosophila 12 Genomes Consortium"/>
            <person name="Clark A.G."/>
            <person name="Eisen M.B."/>
            <person name="Smith D.R."/>
            <person name="Bergman C.M."/>
            <person name="Oliver B."/>
            <person name="Markow T.A."/>
            <person name="Kaufman T.C."/>
            <person name="Kellis M."/>
            <person name="Gelbart W."/>
            <person name="Iyer V.N."/>
            <person name="Pollard D.A."/>
            <person name="Sackton T.B."/>
            <person name="Larracuente A.M."/>
            <person name="Singh N.D."/>
            <person name="Abad J.P."/>
            <person name="Abt D.N."/>
            <person name="Adryan B."/>
            <person name="Aguade M."/>
            <person name="Akashi H."/>
            <person name="Anderson W.W."/>
            <person name="Aquadro C.F."/>
            <person name="Ardell D.H."/>
            <person name="Arguello R."/>
            <person name="Artieri C.G."/>
            <person name="Barbash D.A."/>
            <person name="Barker D."/>
            <person name="Barsanti P."/>
            <person name="Batterham P."/>
            <person name="Batzoglou S."/>
            <person name="Begun D."/>
            <person name="Bhutkar A."/>
            <person name="Blanco E."/>
            <person name="Bosak S.A."/>
            <person name="Bradley R.K."/>
            <person name="Brand A.D."/>
            <person name="Brent M.R."/>
            <person name="Brooks A.N."/>
            <person name="Brown R.H."/>
            <person name="Butlin R.K."/>
            <person name="Caggese C."/>
            <person name="Calvi B.R."/>
            <person name="Bernardo de Carvalho A."/>
            <person name="Caspi A."/>
            <person name="Castrezana S."/>
            <person name="Celniker S.E."/>
            <person name="Chang J.L."/>
            <person name="Chapple C."/>
            <person name="Chatterji S."/>
            <person name="Chinwalla A."/>
            <person name="Civetta A."/>
            <person name="Clifton S.W."/>
            <person name="Comeron J.M."/>
            <person name="Costello J.C."/>
            <person name="Coyne J.A."/>
            <person name="Daub J."/>
            <person name="David R.G."/>
            <person name="Delcher A.L."/>
            <person name="Delehaunty K."/>
            <person name="Do C.B."/>
            <person name="Ebling H."/>
            <person name="Edwards K."/>
            <person name="Eickbush T."/>
            <person name="Evans J.D."/>
            <person name="Filipski A."/>
            <person name="Findeiss S."/>
            <person name="Freyhult E."/>
            <person name="Fulton L."/>
            <person name="Fulton R."/>
            <person name="Garcia A.C."/>
            <person name="Gardiner A."/>
            <person name="Garfield D.A."/>
            <person name="Garvin B.E."/>
            <person name="Gibson G."/>
            <person name="Gilbert D."/>
            <person name="Gnerre S."/>
            <person name="Godfrey J."/>
            <person name="Good R."/>
            <person name="Gotea V."/>
            <person name="Gravely B."/>
            <person name="Greenberg A.J."/>
            <person name="Griffiths-Jones S."/>
            <person name="Gross S."/>
            <person name="Guigo R."/>
            <person name="Gustafson E.A."/>
            <person name="Haerty W."/>
            <person name="Hahn M.W."/>
            <person name="Halligan D.L."/>
            <person name="Halpern A.L."/>
            <person name="Halter G.M."/>
            <person name="Han M.V."/>
            <person name="Heger A."/>
            <person name="Hillier L."/>
            <person name="Hinrichs A.S."/>
            <person name="Holmes I."/>
            <person name="Hoskins R.A."/>
            <person name="Hubisz M.J."/>
            <person name="Hultmark D."/>
            <person name="Huntley M.A."/>
            <person name="Jaffe D.B."/>
            <person name="Jagadeeshan S."/>
            <person name="Jeck W.R."/>
            <person name="Johnson J."/>
            <person name="Jones C.D."/>
            <person name="Jordan W.C."/>
            <person name="Karpen G.H."/>
            <person name="Kataoka E."/>
            <person name="Keightley P.D."/>
            <person name="Kheradpour P."/>
            <person name="Kirkness E.F."/>
            <person name="Koerich L.B."/>
            <person name="Kristiansen K."/>
            <person name="Kudrna D."/>
            <person name="Kulathinal R.J."/>
            <person name="Kumar S."/>
            <person name="Kwok R."/>
            <person name="Lander E."/>
            <person name="Langley C.H."/>
            <person name="Lapoint R."/>
            <person name="Lazzaro B.P."/>
            <person name="Lee S.J."/>
            <person name="Levesque L."/>
            <person name="Li R."/>
            <person name="Lin C.F."/>
            <person name="Lin M.F."/>
            <person name="Lindblad-Toh K."/>
            <person name="Llopart A."/>
            <person name="Long M."/>
            <person name="Low L."/>
            <person name="Lozovsky E."/>
            <person name="Lu J."/>
            <person name="Luo M."/>
            <person name="Machado C.A."/>
            <person name="Makalowski W."/>
            <person name="Marzo M."/>
            <person name="Matsuda M."/>
            <person name="Matzkin L."/>
            <person name="McAllister B."/>
            <person name="McBride C.S."/>
            <person name="McKernan B."/>
            <person name="McKernan K."/>
            <person name="Mendez-Lago M."/>
            <person name="Minx P."/>
            <person name="Mollenhauer M.U."/>
            <person name="Montooth K."/>
            <person name="Mount S.M."/>
            <person name="Mu X."/>
            <person name="Myers E."/>
            <person name="Negre B."/>
            <person name="Newfeld S."/>
            <person name="Nielsen R."/>
            <person name="Noor M.A."/>
            <person name="O'Grady P."/>
            <person name="Pachter L."/>
            <person name="Papaceit M."/>
            <person name="Parisi M.J."/>
            <person name="Parisi M."/>
            <person name="Parts L."/>
            <person name="Pedersen J.S."/>
            <person name="Pesole G."/>
            <person name="Phillippy A.M."/>
            <person name="Ponting C.P."/>
            <person name="Pop M."/>
            <person name="Porcelli D."/>
            <person name="Powell J.R."/>
            <person name="Prohaska S."/>
            <person name="Pruitt K."/>
            <person name="Puig M."/>
            <person name="Quesneville H."/>
            <person name="Ram K.R."/>
            <person name="Rand D."/>
            <person name="Rasmussen M.D."/>
            <person name="Reed L.K."/>
            <person name="Reenan R."/>
            <person name="Reily A."/>
            <person name="Remington K.A."/>
            <person name="Rieger T.T."/>
            <person name="Ritchie M.G."/>
            <person name="Robin C."/>
            <person name="Rogers Y.H."/>
            <person name="Rohde C."/>
            <person name="Rozas J."/>
            <person name="Rubenfield M.J."/>
            <person name="Ruiz A."/>
            <person name="Russo S."/>
            <person name="Salzberg S.L."/>
            <person name="Sanchez-Gracia A."/>
            <person name="Saranga D.J."/>
            <person name="Sato H."/>
            <person name="Schaeffer S.W."/>
            <person name="Schatz M.C."/>
            <person name="Schlenke T."/>
            <person name="Schwartz R."/>
            <person name="Segarra C."/>
            <person name="Singh R.S."/>
            <person name="Sirot L."/>
            <person name="Sirota M."/>
            <person name="Sisneros N.B."/>
            <person name="Smith C.D."/>
            <person name="Smith T.F."/>
            <person name="Spieth J."/>
            <person name="Stage D.E."/>
            <person name="Stark A."/>
            <person name="Stephan W."/>
            <person name="Strausberg R.L."/>
            <person name="Strempel S."/>
            <person name="Sturgill D."/>
            <person name="Sutton G."/>
            <person name="Sutton G.G."/>
            <person name="Tao W."/>
            <person name="Teichmann S."/>
            <person name="Tobari Y.N."/>
            <person name="Tomimura Y."/>
            <person name="Tsolas J.M."/>
            <person name="Valente V.L."/>
            <person name="Venter E."/>
            <person name="Venter J.C."/>
            <person name="Vicario S."/>
            <person name="Vieira F.G."/>
            <person name="Vilella A.J."/>
            <person name="Villasante A."/>
            <person name="Walenz B."/>
            <person name="Wang J."/>
            <person name="Wasserman M."/>
            <person name="Watts T."/>
            <person name="Wilson D."/>
            <person name="Wilson R.K."/>
            <person name="Wing R.A."/>
            <person name="Wolfner M.F."/>
            <person name="Wong A."/>
            <person name="Wong G.K."/>
            <person name="Wu C.I."/>
            <person name="Wu G."/>
            <person name="Yamamoto D."/>
            <person name="Yang H.P."/>
            <person name="Yang S.P."/>
            <person name="Yorke J.A."/>
            <person name="Yoshida K."/>
            <person name="Zdobnov E."/>
            <person name="Zhang P."/>
            <person name="Zhang Y."/>
            <person name="Zimin A.V."/>
            <person name="Baldwin J."/>
            <person name="Abdouelleil A."/>
            <person name="Abdulkadir J."/>
            <person name="Abebe A."/>
            <person name="Abera B."/>
            <person name="Abreu J."/>
            <person name="Acer S.C."/>
            <person name="Aftuck L."/>
            <person name="Alexander A."/>
            <person name="An P."/>
            <person name="Anderson E."/>
            <person name="Anderson S."/>
            <person name="Arachi H."/>
            <person name="Azer M."/>
            <person name="Bachantsang P."/>
            <person name="Barry A."/>
            <person name="Bayul T."/>
            <person name="Berlin A."/>
            <person name="Bessette D."/>
            <person name="Bloom T."/>
            <person name="Blye J."/>
            <person name="Boguslavskiy L."/>
            <person name="Bonnet C."/>
            <person name="Boukhgalter B."/>
            <person name="Bourzgui I."/>
            <person name="Brown A."/>
            <person name="Cahill P."/>
            <person name="Channer S."/>
            <person name="Cheshatsang Y."/>
            <person name="Chuda L."/>
            <person name="Citroen M."/>
            <person name="Collymore A."/>
            <person name="Cooke P."/>
            <person name="Costello M."/>
            <person name="D'Aco K."/>
            <person name="Daza R."/>
            <person name="De Haan G."/>
            <person name="DeGray S."/>
            <person name="DeMaso C."/>
            <person name="Dhargay N."/>
            <person name="Dooley K."/>
            <person name="Dooley E."/>
            <person name="Doricent M."/>
            <person name="Dorje P."/>
            <person name="Dorjee K."/>
            <person name="Dupes A."/>
            <person name="Elong R."/>
            <person name="Falk J."/>
            <person name="Farina A."/>
            <person name="Faro S."/>
            <person name="Ferguson D."/>
            <person name="Fisher S."/>
            <person name="Foley C.D."/>
            <person name="Franke A."/>
            <person name="Friedrich D."/>
            <person name="Gadbois L."/>
            <person name="Gearin G."/>
            <person name="Gearin C.R."/>
            <person name="Giannoukos G."/>
            <person name="Goode T."/>
            <person name="Graham J."/>
            <person name="Grandbois E."/>
            <person name="Grewal S."/>
            <person name="Gyaltsen K."/>
            <person name="Hafez N."/>
            <person name="Hagos B."/>
            <person name="Hall J."/>
            <person name="Henson C."/>
            <person name="Hollinger A."/>
            <person name="Honan T."/>
            <person name="Huard M.D."/>
            <person name="Hughes L."/>
            <person name="Hurhula B."/>
            <person name="Husby M.E."/>
            <person name="Kamat A."/>
            <person name="Kanga B."/>
            <person name="Kashin S."/>
            <person name="Khazanovich D."/>
            <person name="Kisner P."/>
            <person name="Lance K."/>
            <person name="Lara M."/>
            <person name="Lee W."/>
            <person name="Lennon N."/>
            <person name="Letendre F."/>
            <person name="LeVine R."/>
            <person name="Lipovsky A."/>
            <person name="Liu X."/>
            <person name="Liu J."/>
            <person name="Liu S."/>
            <person name="Lokyitsang T."/>
            <person name="Lokyitsang Y."/>
            <person name="Lubonja R."/>
            <person name="Lui A."/>
            <person name="MacDonald P."/>
            <person name="Magnisalis V."/>
            <person name="Maru K."/>
            <person name="Matthews C."/>
            <person name="McCusker W."/>
            <person name="McDonough S."/>
            <person name="Mehta T."/>
            <person name="Meldrim J."/>
            <person name="Meneus L."/>
            <person name="Mihai O."/>
            <person name="Mihalev A."/>
            <person name="Mihova T."/>
            <person name="Mittelman R."/>
            <person name="Mlenga V."/>
            <person name="Montmayeur A."/>
            <person name="Mulrain L."/>
            <person name="Navidi A."/>
            <person name="Naylor J."/>
            <person name="Negash T."/>
            <person name="Nguyen T."/>
            <person name="Nguyen N."/>
            <person name="Nicol R."/>
            <person name="Norbu C."/>
            <person name="Norbu N."/>
            <person name="Novod N."/>
            <person name="O'Neill B."/>
            <person name="Osman S."/>
            <person name="Markiewicz E."/>
            <person name="Oyono O.L."/>
            <person name="Patti C."/>
            <person name="Phunkhang P."/>
            <person name="Pierre F."/>
            <person name="Priest M."/>
            <person name="Raghuraman S."/>
            <person name="Rege F."/>
            <person name="Reyes R."/>
            <person name="Rise C."/>
            <person name="Rogov P."/>
            <person name="Ross K."/>
            <person name="Ryan E."/>
            <person name="Settipalli S."/>
            <person name="Shea T."/>
            <person name="Sherpa N."/>
            <person name="Shi L."/>
            <person name="Shih D."/>
            <person name="Sparrow T."/>
            <person name="Spaulding J."/>
            <person name="Stalker J."/>
            <person name="Stange-Thomann N."/>
            <person name="Stavropoulos S."/>
            <person name="Stone C."/>
            <person name="Strader C."/>
            <person name="Tesfaye S."/>
            <person name="Thomson T."/>
            <person name="Thoulutsang Y."/>
            <person name="Thoulutsang D."/>
            <person name="Topham K."/>
            <person name="Topping I."/>
            <person name="Tsamla T."/>
            <person name="Vassiliev H."/>
            <person name="Vo A."/>
            <person name="Wangchuk T."/>
            <person name="Wangdi T."/>
            <person name="Weiand M."/>
            <person name="Wilkinson J."/>
            <person name="Wilson A."/>
            <person name="Yadav S."/>
            <person name="Young G."/>
            <person name="Yu Q."/>
            <person name="Zembek L."/>
            <person name="Zhong D."/>
            <person name="Zimmer A."/>
            <person name="Zwirko Z."/>
            <person name="Jaffe D.B."/>
            <person name="Alvarez P."/>
            <person name="Brockman W."/>
            <person name="Butler J."/>
            <person name="Chin C."/>
            <person name="Gnerre S."/>
            <person name="Grabherr M."/>
            <person name="Kleber M."/>
            <person name="Mauceli E."/>
            <person name="MacCallum I."/>
        </authorList>
    </citation>
    <scope>NUCLEOTIDE SEQUENCE [LARGE SCALE GENOMIC DNA]</scope>
    <source>
        <strain evidence="4">Rob3c / Tucson 14021-0248.25</strain>
    </source>
</reference>
<evidence type="ECO:0000256" key="1">
    <source>
        <dbReference type="SAM" id="MobiDB-lite"/>
    </source>
</evidence>
<evidence type="ECO:0000259" key="2">
    <source>
        <dbReference type="Pfam" id="PF10252"/>
    </source>
</evidence>
<dbReference type="AlphaFoldDB" id="B4HYX1"/>
<dbReference type="InterPro" id="IPR019380">
    <property type="entry name" value="Casein_kinase_sb_PP28"/>
</dbReference>
<protein>
    <submittedName>
        <fullName evidence="3">GM12473</fullName>
    </submittedName>
</protein>
<accession>B4HYX1</accession>
<feature type="compositionally biased region" description="Basic and acidic residues" evidence="1">
    <location>
        <begin position="142"/>
        <end position="156"/>
    </location>
</feature>
<keyword evidence="4" id="KW-1185">Reference proteome</keyword>